<protein>
    <submittedName>
        <fullName evidence="1">Uncharacterized protein</fullName>
    </submittedName>
</protein>
<gene>
    <name evidence="1" type="ORF">GALL_143110</name>
</gene>
<organism evidence="1">
    <name type="scientific">mine drainage metagenome</name>
    <dbReference type="NCBI Taxonomy" id="410659"/>
    <lineage>
        <taxon>unclassified sequences</taxon>
        <taxon>metagenomes</taxon>
        <taxon>ecological metagenomes</taxon>
    </lineage>
</organism>
<dbReference type="AlphaFoldDB" id="A0A1J5SI44"/>
<name>A0A1J5SI44_9ZZZZ</name>
<evidence type="ECO:0000313" key="1">
    <source>
        <dbReference type="EMBL" id="OIR03688.1"/>
    </source>
</evidence>
<dbReference type="EMBL" id="MLJW01000064">
    <property type="protein sequence ID" value="OIR03688.1"/>
    <property type="molecule type" value="Genomic_DNA"/>
</dbReference>
<sequence>MAAFVMVMGLATTIAALQRGLMSLDTARNLTTASQVMQYEVEMLRIQNWDTVSAYSSTATSLALPAVFSGMPSVASRFSITRTATLVHSGMMEIQFTVSWKNYDGRTLSRSYVTYYAEDGLYDYVSK</sequence>
<comment type="caution">
    <text evidence="1">The sequence shown here is derived from an EMBL/GenBank/DDBJ whole genome shotgun (WGS) entry which is preliminary data.</text>
</comment>
<reference evidence="1" key="1">
    <citation type="submission" date="2016-10" db="EMBL/GenBank/DDBJ databases">
        <title>Sequence of Gallionella enrichment culture.</title>
        <authorList>
            <person name="Poehlein A."/>
            <person name="Muehling M."/>
            <person name="Daniel R."/>
        </authorList>
    </citation>
    <scope>NUCLEOTIDE SEQUENCE</scope>
</reference>
<accession>A0A1J5SI44</accession>
<proteinExistence type="predicted"/>